<dbReference type="PROSITE" id="PS50949">
    <property type="entry name" value="HTH_GNTR"/>
    <property type="match status" value="1"/>
</dbReference>
<dbReference type="EMBL" id="CM001484">
    <property type="protein sequence ID" value="EIF00106.1"/>
    <property type="molecule type" value="Genomic_DNA"/>
</dbReference>
<protein>
    <submittedName>
        <fullName evidence="7">Transcriptional regulator with HTH domain and aminotransferase domain</fullName>
    </submittedName>
</protein>
<keyword evidence="2" id="KW-0663">Pyridoxal phosphate</keyword>
<dbReference type="CDD" id="cd07377">
    <property type="entry name" value="WHTH_GntR"/>
    <property type="match status" value="1"/>
</dbReference>
<dbReference type="InterPro" id="IPR036390">
    <property type="entry name" value="WH_DNA-bd_sf"/>
</dbReference>
<feature type="domain" description="HTH gntR-type" evidence="6">
    <location>
        <begin position="19"/>
        <end position="87"/>
    </location>
</feature>
<sequence>MAKSWSTSVDDLHLDWDPTSGRAGLADALRRAIRSGRLPRGTALPSTRALAADLGIARGTVTRVYTDLADEGYVRTRQGAPTVVTAGEGADSTPPVAPPPVERPRWSLFPGRPDLSAFPRNAWASATRKVPARSPVSAFDLPDPLGVPELREALAHHLSRTRGVVADPDRIVVCAGYSHGLSLLTTALRAQGLPRLAFENPSLWVHRDIATAAGLAVTGVNVDDDGLRVSDLTDPAVVVTPAHQYPTGVTLAPHRRTELARAAQQGLLVIEDDYDGEFRFDRAPVGAVQALAPERIVYAGTTSKTLAPGLRLGWLVLPRFLVHQVRSVLETGTRGVVGVLEQLVFAELLNSGAYGRHLRRSRTKYRHRRDRIVAALPEGLTPRGISAGPHVLVPLPEDGPGEADVLRAARRNSLELLPLGPHWITRAGQTPLRGVVVGYAAPSDHAFEPTVRALTRTFADASERSGRPIRP</sequence>
<keyword evidence="8" id="KW-1185">Reference proteome</keyword>
<dbReference type="GO" id="GO:0003677">
    <property type="term" value="F:DNA binding"/>
    <property type="evidence" value="ECO:0007669"/>
    <property type="project" value="UniProtKB-KW"/>
</dbReference>
<evidence type="ECO:0000259" key="6">
    <source>
        <dbReference type="PROSITE" id="PS50949"/>
    </source>
</evidence>
<dbReference type="AlphaFoldDB" id="I1D581"/>
<evidence type="ECO:0000256" key="3">
    <source>
        <dbReference type="ARBA" id="ARBA00023015"/>
    </source>
</evidence>
<reference evidence="7 8" key="1">
    <citation type="submission" date="2011-09" db="EMBL/GenBank/DDBJ databases">
        <authorList>
            <consortium name="US DOE Joint Genome Institute (JGI-PGF)"/>
            <person name="Lucas S."/>
            <person name="Han J."/>
            <person name="Lapidus A."/>
            <person name="Cheng J.-F."/>
            <person name="Goodwin L."/>
            <person name="Pitluck S."/>
            <person name="Peters L."/>
            <person name="Land M.L."/>
            <person name="Hauser L."/>
            <person name="Brambilla E."/>
            <person name="Klenk H.-P."/>
            <person name="Woyke T.J."/>
        </authorList>
    </citation>
    <scope>NUCLEOTIDE SEQUENCE [LARGE SCALE GENOMIC DNA]</scope>
    <source>
        <strain evidence="7 8">K62</strain>
    </source>
</reference>
<organism evidence="7 8">
    <name type="scientific">Saccharomonospora glauca K62</name>
    <dbReference type="NCBI Taxonomy" id="928724"/>
    <lineage>
        <taxon>Bacteria</taxon>
        <taxon>Bacillati</taxon>
        <taxon>Actinomycetota</taxon>
        <taxon>Actinomycetes</taxon>
        <taxon>Pseudonocardiales</taxon>
        <taxon>Pseudonocardiaceae</taxon>
        <taxon>Saccharomonospora</taxon>
    </lineage>
</organism>
<dbReference type="GO" id="GO:0003700">
    <property type="term" value="F:DNA-binding transcription factor activity"/>
    <property type="evidence" value="ECO:0007669"/>
    <property type="project" value="InterPro"/>
</dbReference>
<evidence type="ECO:0000313" key="7">
    <source>
        <dbReference type="EMBL" id="EIF00106.1"/>
    </source>
</evidence>
<dbReference type="InterPro" id="IPR036388">
    <property type="entry name" value="WH-like_DNA-bd_sf"/>
</dbReference>
<gene>
    <name evidence="7" type="ORF">SacglDRAFT_03240</name>
</gene>
<dbReference type="SUPFAM" id="SSF53383">
    <property type="entry name" value="PLP-dependent transferases"/>
    <property type="match status" value="1"/>
</dbReference>
<accession>I1D581</accession>
<comment type="similarity">
    <text evidence="1">In the C-terminal section; belongs to the class-I pyridoxal-phosphate-dependent aminotransferase family.</text>
</comment>
<dbReference type="SMART" id="SM00345">
    <property type="entry name" value="HTH_GNTR"/>
    <property type="match status" value="1"/>
</dbReference>
<reference evidence="8" key="2">
    <citation type="submission" date="2012-01" db="EMBL/GenBank/DDBJ databases">
        <title>Noncontiguous Finished sequence of chromosome of Saccharomonospora glauca K62.</title>
        <authorList>
            <consortium name="US DOE Joint Genome Institute"/>
            <person name="Lucas S."/>
            <person name="Han J."/>
            <person name="Lapidus A."/>
            <person name="Cheng J.-F."/>
            <person name="Goodwin L."/>
            <person name="Pitluck S."/>
            <person name="Peters L."/>
            <person name="Mikhailova N."/>
            <person name="Held B."/>
            <person name="Detter J.C."/>
            <person name="Han C."/>
            <person name="Tapia R."/>
            <person name="Land M."/>
            <person name="Hauser L."/>
            <person name="Kyrpides N."/>
            <person name="Ivanova N."/>
            <person name="Pagani I."/>
            <person name="Brambilla E.-M."/>
            <person name="Klenk H.-P."/>
            <person name="Woyke T."/>
        </authorList>
    </citation>
    <scope>NUCLEOTIDE SEQUENCE [LARGE SCALE GENOMIC DNA]</scope>
    <source>
        <strain evidence="8">K62</strain>
    </source>
</reference>
<evidence type="ECO:0000256" key="5">
    <source>
        <dbReference type="ARBA" id="ARBA00023163"/>
    </source>
</evidence>
<keyword evidence="5" id="KW-0804">Transcription</keyword>
<evidence type="ECO:0000256" key="4">
    <source>
        <dbReference type="ARBA" id="ARBA00023125"/>
    </source>
</evidence>
<evidence type="ECO:0000256" key="1">
    <source>
        <dbReference type="ARBA" id="ARBA00005384"/>
    </source>
</evidence>
<dbReference type="PANTHER" id="PTHR46577:SF1">
    <property type="entry name" value="HTH-TYPE TRANSCRIPTIONAL REGULATORY PROTEIN GABR"/>
    <property type="match status" value="1"/>
</dbReference>
<dbReference type="InterPro" id="IPR004839">
    <property type="entry name" value="Aminotransferase_I/II_large"/>
</dbReference>
<keyword evidence="4" id="KW-0238">DNA-binding</keyword>
<dbReference type="eggNOG" id="COG1167">
    <property type="taxonomic scope" value="Bacteria"/>
</dbReference>
<dbReference type="Pfam" id="PF00392">
    <property type="entry name" value="GntR"/>
    <property type="match status" value="1"/>
</dbReference>
<dbReference type="PRINTS" id="PR00035">
    <property type="entry name" value="HTHGNTR"/>
</dbReference>
<keyword evidence="7" id="KW-0032">Aminotransferase</keyword>
<dbReference type="Gene3D" id="3.40.640.10">
    <property type="entry name" value="Type I PLP-dependent aspartate aminotransferase-like (Major domain)"/>
    <property type="match status" value="1"/>
</dbReference>
<dbReference type="PANTHER" id="PTHR46577">
    <property type="entry name" value="HTH-TYPE TRANSCRIPTIONAL REGULATORY PROTEIN GABR"/>
    <property type="match status" value="1"/>
</dbReference>
<dbReference type="RefSeq" id="WP_005465826.1">
    <property type="nucleotide sequence ID" value="NZ_CM001484.1"/>
</dbReference>
<evidence type="ECO:0000256" key="2">
    <source>
        <dbReference type="ARBA" id="ARBA00022898"/>
    </source>
</evidence>
<dbReference type="GO" id="GO:0008483">
    <property type="term" value="F:transaminase activity"/>
    <property type="evidence" value="ECO:0007669"/>
    <property type="project" value="UniProtKB-KW"/>
</dbReference>
<keyword evidence="7" id="KW-0808">Transferase</keyword>
<dbReference type="OrthoDB" id="5415143at2"/>
<dbReference type="Pfam" id="PF00155">
    <property type="entry name" value="Aminotran_1_2"/>
    <property type="match status" value="1"/>
</dbReference>
<dbReference type="SUPFAM" id="SSF46785">
    <property type="entry name" value="Winged helix' DNA-binding domain"/>
    <property type="match status" value="1"/>
</dbReference>
<dbReference type="Gene3D" id="1.10.10.10">
    <property type="entry name" value="Winged helix-like DNA-binding domain superfamily/Winged helix DNA-binding domain"/>
    <property type="match status" value="1"/>
</dbReference>
<dbReference type="InterPro" id="IPR000524">
    <property type="entry name" value="Tscrpt_reg_HTH_GntR"/>
</dbReference>
<dbReference type="GO" id="GO:0030170">
    <property type="term" value="F:pyridoxal phosphate binding"/>
    <property type="evidence" value="ECO:0007669"/>
    <property type="project" value="InterPro"/>
</dbReference>
<proteinExistence type="inferred from homology"/>
<evidence type="ECO:0000313" key="8">
    <source>
        <dbReference type="Proteomes" id="UP000005087"/>
    </source>
</evidence>
<dbReference type="Proteomes" id="UP000005087">
    <property type="component" value="Chromosome"/>
</dbReference>
<dbReference type="InterPro" id="IPR051446">
    <property type="entry name" value="HTH_trans_reg/aminotransferase"/>
</dbReference>
<dbReference type="CDD" id="cd00609">
    <property type="entry name" value="AAT_like"/>
    <property type="match status" value="1"/>
</dbReference>
<name>I1D581_9PSEU</name>
<dbReference type="InterPro" id="IPR015424">
    <property type="entry name" value="PyrdxlP-dep_Trfase"/>
</dbReference>
<dbReference type="InterPro" id="IPR015421">
    <property type="entry name" value="PyrdxlP-dep_Trfase_major"/>
</dbReference>
<dbReference type="STRING" id="928724.SacglDRAFT_03240"/>
<dbReference type="HOGENOM" id="CLU_017584_0_1_11"/>
<keyword evidence="3" id="KW-0805">Transcription regulation</keyword>